<evidence type="ECO:0000313" key="6">
    <source>
        <dbReference type="Proteomes" id="UP000265515"/>
    </source>
</evidence>
<reference evidence="5 6" key="1">
    <citation type="journal article" date="2018" name="Cell">
        <title>The Chara Genome: Secondary Complexity and Implications for Plant Terrestrialization.</title>
        <authorList>
            <person name="Nishiyama T."/>
            <person name="Sakayama H."/>
            <person name="Vries J.D."/>
            <person name="Buschmann H."/>
            <person name="Saint-Marcoux D."/>
            <person name="Ullrich K.K."/>
            <person name="Haas F.B."/>
            <person name="Vanderstraeten L."/>
            <person name="Becker D."/>
            <person name="Lang D."/>
            <person name="Vosolsobe S."/>
            <person name="Rombauts S."/>
            <person name="Wilhelmsson P.K.I."/>
            <person name="Janitza P."/>
            <person name="Kern R."/>
            <person name="Heyl A."/>
            <person name="Rumpler F."/>
            <person name="Villalobos L.I.A.C."/>
            <person name="Clay J.M."/>
            <person name="Skokan R."/>
            <person name="Toyoda A."/>
            <person name="Suzuki Y."/>
            <person name="Kagoshima H."/>
            <person name="Schijlen E."/>
            <person name="Tajeshwar N."/>
            <person name="Catarino B."/>
            <person name="Hetherington A.J."/>
            <person name="Saltykova A."/>
            <person name="Bonnot C."/>
            <person name="Breuninger H."/>
            <person name="Symeonidi A."/>
            <person name="Radhakrishnan G.V."/>
            <person name="Van Nieuwerburgh F."/>
            <person name="Deforce D."/>
            <person name="Chang C."/>
            <person name="Karol K.G."/>
            <person name="Hedrich R."/>
            <person name="Ulvskov P."/>
            <person name="Glockner G."/>
            <person name="Delwiche C.F."/>
            <person name="Petrasek J."/>
            <person name="Van de Peer Y."/>
            <person name="Friml J."/>
            <person name="Beilby M."/>
            <person name="Dolan L."/>
            <person name="Kohara Y."/>
            <person name="Sugano S."/>
            <person name="Fujiyama A."/>
            <person name="Delaux P.-M."/>
            <person name="Quint M."/>
            <person name="TheiBen G."/>
            <person name="Hagemann M."/>
            <person name="Harholt J."/>
            <person name="Dunand C."/>
            <person name="Zachgo S."/>
            <person name="Langdale J."/>
            <person name="Maumus F."/>
            <person name="Straeten D.V.D."/>
            <person name="Gould S.B."/>
            <person name="Rensing S.A."/>
        </authorList>
    </citation>
    <scope>NUCLEOTIDE SEQUENCE [LARGE SCALE GENOMIC DNA]</scope>
    <source>
        <strain evidence="5 6">S276</strain>
    </source>
</reference>
<feature type="signal peptide" evidence="3">
    <location>
        <begin position="1"/>
        <end position="28"/>
    </location>
</feature>
<dbReference type="Pfam" id="PF07452">
    <property type="entry name" value="CHRD"/>
    <property type="match status" value="1"/>
</dbReference>
<proteinExistence type="predicted"/>
<name>A0A388KIF8_CHABU</name>
<dbReference type="EMBL" id="BFEA01000120">
    <property type="protein sequence ID" value="GBG69816.1"/>
    <property type="molecule type" value="Genomic_DNA"/>
</dbReference>
<dbReference type="Gramene" id="GBG69816">
    <property type="protein sequence ID" value="GBG69816"/>
    <property type="gene ID" value="CBR_g4645"/>
</dbReference>
<protein>
    <recommendedName>
        <fullName evidence="4">CHRD domain-containing protein</fullName>
    </recommendedName>
</protein>
<keyword evidence="2" id="KW-0812">Transmembrane</keyword>
<evidence type="ECO:0000259" key="4">
    <source>
        <dbReference type="SMART" id="SM00754"/>
    </source>
</evidence>
<dbReference type="Proteomes" id="UP000265515">
    <property type="component" value="Unassembled WGS sequence"/>
</dbReference>
<comment type="caution">
    <text evidence="5">The sequence shown here is derived from an EMBL/GenBank/DDBJ whole genome shotgun (WGS) entry which is preliminary data.</text>
</comment>
<keyword evidence="6" id="KW-1185">Reference proteome</keyword>
<keyword evidence="3" id="KW-0732">Signal</keyword>
<evidence type="ECO:0000256" key="3">
    <source>
        <dbReference type="SAM" id="SignalP"/>
    </source>
</evidence>
<dbReference type="SMART" id="SM00754">
    <property type="entry name" value="CHRD"/>
    <property type="match status" value="1"/>
</dbReference>
<evidence type="ECO:0000256" key="2">
    <source>
        <dbReference type="SAM" id="Phobius"/>
    </source>
</evidence>
<evidence type="ECO:0000256" key="1">
    <source>
        <dbReference type="SAM" id="MobiDB-lite"/>
    </source>
</evidence>
<keyword evidence="2" id="KW-0472">Membrane</keyword>
<feature type="region of interest" description="Disordered" evidence="1">
    <location>
        <begin position="48"/>
        <end position="80"/>
    </location>
</feature>
<organism evidence="5 6">
    <name type="scientific">Chara braunii</name>
    <name type="common">Braun's stonewort</name>
    <dbReference type="NCBI Taxonomy" id="69332"/>
    <lineage>
        <taxon>Eukaryota</taxon>
        <taxon>Viridiplantae</taxon>
        <taxon>Streptophyta</taxon>
        <taxon>Charophyceae</taxon>
        <taxon>Charales</taxon>
        <taxon>Characeae</taxon>
        <taxon>Chara</taxon>
    </lineage>
</organism>
<sequence>MGFPSGGQSVLFFCLLLSVGWLSKLAVASSAGGNYVGGGEYYNGDGGFQDRYAGTSDSQEDEAGQGDSGSNGDGEEPEAPKTDFAATLLGRNVMPGPGDDQARGTVEVKIDPVNLRLCAGFELRDLRGEIDSAAIYNNVRGKTGPMVVDLGKLKIQEGSNRAQSVDVVVTRTKRDPGARVNGVASTCVTLSNRNGPKILVDLRMRPDNYYVELDSESYVNGALRGQLYPGKARSVDSVNVNTIEGPSVIRNSAAASALQYRSPIQWVAISLVTLCLCIIGGAGVLAA</sequence>
<evidence type="ECO:0000313" key="5">
    <source>
        <dbReference type="EMBL" id="GBG69816.1"/>
    </source>
</evidence>
<dbReference type="AlphaFoldDB" id="A0A388KIF8"/>
<feature type="domain" description="CHRD" evidence="4">
    <location>
        <begin position="82"/>
        <end position="229"/>
    </location>
</feature>
<keyword evidence="2" id="KW-1133">Transmembrane helix</keyword>
<dbReference type="InterPro" id="IPR010895">
    <property type="entry name" value="CHRD"/>
</dbReference>
<feature type="chain" id="PRO_5017283431" description="CHRD domain-containing protein" evidence="3">
    <location>
        <begin position="29"/>
        <end position="287"/>
    </location>
</feature>
<feature type="transmembrane region" description="Helical" evidence="2">
    <location>
        <begin position="266"/>
        <end position="286"/>
    </location>
</feature>
<gene>
    <name evidence="5" type="ORF">CBR_g4645</name>
</gene>
<accession>A0A388KIF8</accession>